<dbReference type="Pfam" id="PF01171">
    <property type="entry name" value="ATP_bind_3"/>
    <property type="match status" value="1"/>
</dbReference>
<dbReference type="EMBL" id="AAPI01000003">
    <property type="protein sequence ID" value="EAS47126.1"/>
    <property type="molecule type" value="Genomic_DNA"/>
</dbReference>
<dbReference type="GO" id="GO:0005524">
    <property type="term" value="F:ATP binding"/>
    <property type="evidence" value="ECO:0007669"/>
    <property type="project" value="UniProtKB-UniRule"/>
</dbReference>
<dbReference type="SUPFAM" id="SSF56037">
    <property type="entry name" value="PheT/TilS domain"/>
    <property type="match status" value="1"/>
</dbReference>
<gene>
    <name evidence="8" type="primary">tilS</name>
    <name evidence="10" type="ORF">GB2207_10933</name>
</gene>
<dbReference type="GO" id="GO:0006400">
    <property type="term" value="P:tRNA modification"/>
    <property type="evidence" value="ECO:0007669"/>
    <property type="project" value="UniProtKB-UniRule"/>
</dbReference>
<evidence type="ECO:0000313" key="11">
    <source>
        <dbReference type="Proteomes" id="UP000005555"/>
    </source>
</evidence>
<dbReference type="NCBIfam" id="TIGR02433">
    <property type="entry name" value="lysidine_TilS_C"/>
    <property type="match status" value="1"/>
</dbReference>
<dbReference type="AlphaFoldDB" id="Q1YST0"/>
<comment type="subcellular location">
    <subcellularLocation>
        <location evidence="1 8">Cytoplasm</location>
    </subcellularLocation>
</comment>
<dbReference type="NCBIfam" id="TIGR02432">
    <property type="entry name" value="lysidine_TilS_N"/>
    <property type="match status" value="1"/>
</dbReference>
<evidence type="ECO:0000256" key="3">
    <source>
        <dbReference type="ARBA" id="ARBA00022598"/>
    </source>
</evidence>
<sequence>MNKGNSLKRASKQQSAVTAAAVFADWFDQLEAAPQILVGFSGGLDSTVLLHLLCELLPPERITAVHIHHGLSANADDWQQHAKTLCHSLGVRLISESVVVNKTGAGLESAARDARYKVFEEHLIEDGLLLLGHHADDQVETVLFRLLRGSGARGLSGIPQTRAVGAGHLIRPLLNQPKSRLQAYAEAQQLVWIEDESNQQEQFDRNYLRNSVIPTLAERWPDYVQGVMRSAEQSGQADQLADSVARADLGLLDPRPERGGWSLDLNQFIALEPLRQKNLLRYWPEVQGMPPLGQTFIDEVMYSLLTAREDSEPKVVRADLQLCRYRQRLYLLRLSGRPKADLDFCLFWPADESLVLPDGNLLIAESARGEGLRLNNIERLQVRFRRGGERCQPAGREHSNSLKKLLQEFGLEPWWRERVPLFYSDEQLVAVGDLWVCEGWQVGPQMEGLKITWQTNSL</sequence>
<dbReference type="SUPFAM" id="SSF52402">
    <property type="entry name" value="Adenine nucleotide alpha hydrolases-like"/>
    <property type="match status" value="1"/>
</dbReference>
<dbReference type="HAMAP" id="MF_01161">
    <property type="entry name" value="tRNA_Ile_lys_synt"/>
    <property type="match status" value="1"/>
</dbReference>
<name>Q1YST0_9GAMM</name>
<dbReference type="GO" id="GO:0005737">
    <property type="term" value="C:cytoplasm"/>
    <property type="evidence" value="ECO:0007669"/>
    <property type="project" value="UniProtKB-SubCell"/>
</dbReference>
<dbReference type="eggNOG" id="COG0037">
    <property type="taxonomic scope" value="Bacteria"/>
</dbReference>
<dbReference type="EC" id="6.3.4.19" evidence="8"/>
<dbReference type="Pfam" id="PF09179">
    <property type="entry name" value="TilS"/>
    <property type="match status" value="1"/>
</dbReference>
<dbReference type="Pfam" id="PF11734">
    <property type="entry name" value="TilS_C"/>
    <property type="match status" value="1"/>
</dbReference>
<evidence type="ECO:0000313" key="10">
    <source>
        <dbReference type="EMBL" id="EAS47126.1"/>
    </source>
</evidence>
<keyword evidence="5 8" id="KW-0547">Nucleotide-binding</keyword>
<dbReference type="InterPro" id="IPR015262">
    <property type="entry name" value="tRNA_Ile_lys_synt_subst-bd"/>
</dbReference>
<evidence type="ECO:0000256" key="4">
    <source>
        <dbReference type="ARBA" id="ARBA00022694"/>
    </source>
</evidence>
<dbReference type="PANTHER" id="PTHR43033:SF1">
    <property type="entry name" value="TRNA(ILE)-LYSIDINE SYNTHASE-RELATED"/>
    <property type="match status" value="1"/>
</dbReference>
<keyword evidence="11" id="KW-1185">Reference proteome</keyword>
<comment type="caution">
    <text evidence="10">The sequence shown here is derived from an EMBL/GenBank/DDBJ whole genome shotgun (WGS) entry which is preliminary data.</text>
</comment>
<dbReference type="GO" id="GO:0032267">
    <property type="term" value="F:tRNA(Ile)-lysidine synthase activity"/>
    <property type="evidence" value="ECO:0007669"/>
    <property type="project" value="UniProtKB-EC"/>
</dbReference>
<dbReference type="InterPro" id="IPR012796">
    <property type="entry name" value="Lysidine-tRNA-synth_C"/>
</dbReference>
<feature type="domain" description="Lysidine-tRNA(Ile) synthetase C-terminal" evidence="9">
    <location>
        <begin position="380"/>
        <end position="453"/>
    </location>
</feature>
<proteinExistence type="inferred from homology"/>
<accession>Q1YST0</accession>
<dbReference type="Proteomes" id="UP000005555">
    <property type="component" value="Unassembled WGS sequence"/>
</dbReference>
<dbReference type="SMART" id="SM00977">
    <property type="entry name" value="TilS_C"/>
    <property type="match status" value="1"/>
</dbReference>
<organism evidence="10 11">
    <name type="scientific">gamma proteobacterium HTCC2207</name>
    <dbReference type="NCBI Taxonomy" id="314287"/>
    <lineage>
        <taxon>Bacteria</taxon>
        <taxon>Pseudomonadati</taxon>
        <taxon>Pseudomonadota</taxon>
        <taxon>Gammaproteobacteria</taxon>
        <taxon>Cellvibrionales</taxon>
        <taxon>Porticoccaceae</taxon>
        <taxon>SAR92 clade</taxon>
    </lineage>
</organism>
<evidence type="ECO:0000256" key="7">
    <source>
        <dbReference type="ARBA" id="ARBA00048539"/>
    </source>
</evidence>
<feature type="binding site" evidence="8">
    <location>
        <begin position="41"/>
        <end position="46"/>
    </location>
    <ligand>
        <name>ATP</name>
        <dbReference type="ChEBI" id="CHEBI:30616"/>
    </ligand>
</feature>
<keyword evidence="2 8" id="KW-0963">Cytoplasm</keyword>
<dbReference type="CDD" id="cd01992">
    <property type="entry name" value="TilS_N"/>
    <property type="match status" value="1"/>
</dbReference>
<dbReference type="InterPro" id="IPR012094">
    <property type="entry name" value="tRNA_Ile_lys_synt"/>
</dbReference>
<dbReference type="HOGENOM" id="CLU_018869_2_0_6"/>
<keyword evidence="4 8" id="KW-0819">tRNA processing</keyword>
<dbReference type="SUPFAM" id="SSF82829">
    <property type="entry name" value="MesJ substrate recognition domain-like"/>
    <property type="match status" value="1"/>
</dbReference>
<evidence type="ECO:0000256" key="5">
    <source>
        <dbReference type="ARBA" id="ARBA00022741"/>
    </source>
</evidence>
<dbReference type="InterPro" id="IPR012795">
    <property type="entry name" value="tRNA_Ile_lys_synt_N"/>
</dbReference>
<comment type="catalytic activity">
    <reaction evidence="7 8">
        <text>cytidine(34) in tRNA(Ile2) + L-lysine + ATP = lysidine(34) in tRNA(Ile2) + AMP + diphosphate + H(+)</text>
        <dbReference type="Rhea" id="RHEA:43744"/>
        <dbReference type="Rhea" id="RHEA-COMP:10625"/>
        <dbReference type="Rhea" id="RHEA-COMP:10670"/>
        <dbReference type="ChEBI" id="CHEBI:15378"/>
        <dbReference type="ChEBI" id="CHEBI:30616"/>
        <dbReference type="ChEBI" id="CHEBI:32551"/>
        <dbReference type="ChEBI" id="CHEBI:33019"/>
        <dbReference type="ChEBI" id="CHEBI:82748"/>
        <dbReference type="ChEBI" id="CHEBI:83665"/>
        <dbReference type="ChEBI" id="CHEBI:456215"/>
        <dbReference type="EC" id="6.3.4.19"/>
    </reaction>
</comment>
<evidence type="ECO:0000256" key="1">
    <source>
        <dbReference type="ARBA" id="ARBA00004496"/>
    </source>
</evidence>
<comment type="domain">
    <text evidence="8">The N-terminal region contains the highly conserved SGGXDS motif, predicted to be a P-loop motif involved in ATP binding.</text>
</comment>
<keyword evidence="6 8" id="KW-0067">ATP-binding</keyword>
<protein>
    <recommendedName>
        <fullName evidence="8">tRNA(Ile)-lysidine synthase</fullName>
        <ecNumber evidence="8">6.3.4.19</ecNumber>
    </recommendedName>
    <alternativeName>
        <fullName evidence="8">tRNA(Ile)-2-lysyl-cytidine synthase</fullName>
    </alternativeName>
    <alternativeName>
        <fullName evidence="8">tRNA(Ile)-lysidine synthetase</fullName>
    </alternativeName>
</protein>
<evidence type="ECO:0000256" key="2">
    <source>
        <dbReference type="ARBA" id="ARBA00022490"/>
    </source>
</evidence>
<dbReference type="InterPro" id="IPR014729">
    <property type="entry name" value="Rossmann-like_a/b/a_fold"/>
</dbReference>
<evidence type="ECO:0000259" key="9">
    <source>
        <dbReference type="SMART" id="SM00977"/>
    </source>
</evidence>
<dbReference type="Gene3D" id="3.40.50.620">
    <property type="entry name" value="HUPs"/>
    <property type="match status" value="1"/>
</dbReference>
<dbReference type="Gene3D" id="1.20.59.20">
    <property type="match status" value="1"/>
</dbReference>
<dbReference type="PANTHER" id="PTHR43033">
    <property type="entry name" value="TRNA(ILE)-LYSIDINE SYNTHASE-RELATED"/>
    <property type="match status" value="1"/>
</dbReference>
<reference evidence="10 11" key="1">
    <citation type="submission" date="2006-03" db="EMBL/GenBank/DDBJ databases">
        <authorList>
            <person name="Giovannoni S.J."/>
            <person name="Cho J.-C."/>
            <person name="Ferriera S."/>
            <person name="Johnson J."/>
            <person name="Kravitz S."/>
            <person name="Halpern A."/>
            <person name="Remington K."/>
            <person name="Beeson K."/>
            <person name="Tran B."/>
            <person name="Rogers Y.-H."/>
            <person name="Friedman R."/>
            <person name="Venter J.C."/>
        </authorList>
    </citation>
    <scope>NUCLEOTIDE SEQUENCE [LARGE SCALE GENOMIC DNA]</scope>
    <source>
        <strain evidence="10 11">HTCC2207</strain>
    </source>
</reference>
<dbReference type="InterPro" id="IPR011063">
    <property type="entry name" value="TilS/TtcA_N"/>
</dbReference>
<keyword evidence="3 8" id="KW-0436">Ligase</keyword>
<comment type="function">
    <text evidence="8">Ligates lysine onto the cytidine present at position 34 of the AUA codon-specific tRNA(Ile) that contains the anticodon CAU, in an ATP-dependent manner. Cytidine is converted to lysidine, thus changing the amino acid specificity of the tRNA from methionine to isoleucine.</text>
</comment>
<dbReference type="STRING" id="314287.GB2207_10933"/>
<comment type="similarity">
    <text evidence="8">Belongs to the tRNA(Ile)-lysidine synthase family.</text>
</comment>
<evidence type="ECO:0000256" key="6">
    <source>
        <dbReference type="ARBA" id="ARBA00022840"/>
    </source>
</evidence>
<evidence type="ECO:0000256" key="8">
    <source>
        <dbReference type="HAMAP-Rule" id="MF_01161"/>
    </source>
</evidence>